<keyword evidence="2" id="KW-1185">Reference proteome</keyword>
<name>A0ABD5SHS8_9EURY</name>
<reference evidence="1 2" key="1">
    <citation type="journal article" date="2019" name="Int. J. Syst. Evol. Microbiol.">
        <title>The Global Catalogue of Microorganisms (GCM) 10K type strain sequencing project: providing services to taxonomists for standard genome sequencing and annotation.</title>
        <authorList>
            <consortium name="The Broad Institute Genomics Platform"/>
            <consortium name="The Broad Institute Genome Sequencing Center for Infectious Disease"/>
            <person name="Wu L."/>
            <person name="Ma J."/>
        </authorList>
    </citation>
    <scope>NUCLEOTIDE SEQUENCE [LARGE SCALE GENOMIC DNA]</scope>
    <source>
        <strain evidence="1 2">LMG 29247</strain>
    </source>
</reference>
<comment type="caution">
    <text evidence="1">The sequence shown here is derived from an EMBL/GenBank/DDBJ whole genome shotgun (WGS) entry which is preliminary data.</text>
</comment>
<organism evidence="1 2">
    <name type="scientific">Natrinema soli</name>
    <dbReference type="NCBI Taxonomy" id="1930624"/>
    <lineage>
        <taxon>Archaea</taxon>
        <taxon>Methanobacteriati</taxon>
        <taxon>Methanobacteriota</taxon>
        <taxon>Stenosarchaea group</taxon>
        <taxon>Halobacteria</taxon>
        <taxon>Halobacteriales</taxon>
        <taxon>Natrialbaceae</taxon>
        <taxon>Natrinema</taxon>
    </lineage>
</organism>
<dbReference type="AlphaFoldDB" id="A0ABD5SHS8"/>
<accession>A0ABD5SHS8</accession>
<evidence type="ECO:0000313" key="1">
    <source>
        <dbReference type="EMBL" id="MFC6764608.1"/>
    </source>
</evidence>
<sequence length="61" mass="6672">MTVEGIERRSDNGTVLEPLSRPVTVRHRDGIHFESEDGEPRVVADARSAVGRVNVVSHAHA</sequence>
<evidence type="ECO:0000313" key="2">
    <source>
        <dbReference type="Proteomes" id="UP001596383"/>
    </source>
</evidence>
<feature type="non-terminal residue" evidence="1">
    <location>
        <position position="61"/>
    </location>
</feature>
<dbReference type="EMBL" id="JBHSWV010000092">
    <property type="protein sequence ID" value="MFC6764608.1"/>
    <property type="molecule type" value="Genomic_DNA"/>
</dbReference>
<proteinExistence type="predicted"/>
<protein>
    <submittedName>
        <fullName evidence="1">Uncharacterized protein</fullName>
    </submittedName>
</protein>
<dbReference type="Proteomes" id="UP001596383">
    <property type="component" value="Unassembled WGS sequence"/>
</dbReference>
<gene>
    <name evidence="1" type="ORF">ACFQE6_06045</name>
</gene>